<dbReference type="EMBL" id="OKRB01000130">
    <property type="protein sequence ID" value="SPE28942.1"/>
    <property type="molecule type" value="Genomic_DNA"/>
</dbReference>
<evidence type="ECO:0000256" key="1">
    <source>
        <dbReference type="SAM" id="SignalP"/>
    </source>
</evidence>
<dbReference type="Gene3D" id="3.40.50.1820">
    <property type="entry name" value="alpha/beta hydrolase"/>
    <property type="match status" value="1"/>
</dbReference>
<dbReference type="AlphaFoldDB" id="A0A2N9M0D7"/>
<evidence type="ECO:0000313" key="4">
    <source>
        <dbReference type="EMBL" id="SPE28942.1"/>
    </source>
</evidence>
<dbReference type="InterPro" id="IPR001375">
    <property type="entry name" value="Peptidase_S9_cat"/>
</dbReference>
<feature type="signal peptide" evidence="1">
    <location>
        <begin position="1"/>
        <end position="24"/>
    </location>
</feature>
<proteinExistence type="predicted"/>
<dbReference type="Proteomes" id="UP000239735">
    <property type="component" value="Unassembled WGS sequence"/>
</dbReference>
<dbReference type="Pfam" id="PF00326">
    <property type="entry name" value="Peptidase_S9"/>
    <property type="match status" value="1"/>
</dbReference>
<gene>
    <name evidence="4" type="ORF">SBA5_70054</name>
</gene>
<keyword evidence="1" id="KW-0732">Signal</keyword>
<dbReference type="Gene3D" id="2.140.10.30">
    <property type="entry name" value="Dipeptidylpeptidase IV, N-terminal domain"/>
    <property type="match status" value="1"/>
</dbReference>
<dbReference type="SUPFAM" id="SSF53474">
    <property type="entry name" value="alpha/beta-Hydrolases"/>
    <property type="match status" value="1"/>
</dbReference>
<reference evidence="5" key="1">
    <citation type="submission" date="2018-02" db="EMBL/GenBank/DDBJ databases">
        <authorList>
            <person name="Hausmann B."/>
        </authorList>
    </citation>
    <scope>NUCLEOTIDE SEQUENCE [LARGE SCALE GENOMIC DNA]</scope>
    <source>
        <strain evidence="5">Peat soil MAG SbA5</strain>
    </source>
</reference>
<dbReference type="SUPFAM" id="SSF82171">
    <property type="entry name" value="DPP6 N-terminal domain-like"/>
    <property type="match status" value="1"/>
</dbReference>
<dbReference type="OrthoDB" id="108903at2"/>
<evidence type="ECO:0000313" key="5">
    <source>
        <dbReference type="Proteomes" id="UP000239735"/>
    </source>
</evidence>
<dbReference type="PANTHER" id="PTHR11731:SF193">
    <property type="entry name" value="DIPEPTIDYL PEPTIDASE 9"/>
    <property type="match status" value="1"/>
</dbReference>
<dbReference type="InterPro" id="IPR050278">
    <property type="entry name" value="Serine_Prot_S9B/DPPIV"/>
</dbReference>
<accession>A0A2N9M0D7</accession>
<organism evidence="4 5">
    <name type="scientific">Candidatus Sulfuritelmatomonas gaucii</name>
    <dbReference type="NCBI Taxonomy" id="2043161"/>
    <lineage>
        <taxon>Bacteria</taxon>
        <taxon>Pseudomonadati</taxon>
        <taxon>Acidobacteriota</taxon>
        <taxon>Terriglobia</taxon>
        <taxon>Terriglobales</taxon>
        <taxon>Acidobacteriaceae</taxon>
        <taxon>Candidatus Sulfuritelmatomonas</taxon>
    </lineage>
</organism>
<feature type="chain" id="PRO_5014705672" evidence="1">
    <location>
        <begin position="25"/>
        <end position="760"/>
    </location>
</feature>
<dbReference type="InterPro" id="IPR002469">
    <property type="entry name" value="Peptidase_S9B_N"/>
</dbReference>
<dbReference type="Pfam" id="PF00930">
    <property type="entry name" value="DPPIV_N"/>
    <property type="match status" value="1"/>
</dbReference>
<keyword evidence="4" id="KW-0378">Hydrolase</keyword>
<feature type="domain" description="Dipeptidylpeptidase IV N-terminal" evidence="3">
    <location>
        <begin position="122"/>
        <end position="458"/>
    </location>
</feature>
<evidence type="ECO:0000259" key="3">
    <source>
        <dbReference type="Pfam" id="PF00930"/>
    </source>
</evidence>
<dbReference type="EC" id="3.4.14.5" evidence="4"/>
<evidence type="ECO:0000259" key="2">
    <source>
        <dbReference type="Pfam" id="PF00326"/>
    </source>
</evidence>
<feature type="domain" description="Peptidase S9 prolyl oligopeptidase catalytic" evidence="2">
    <location>
        <begin position="549"/>
        <end position="743"/>
    </location>
</feature>
<sequence>MTRISVVLLPAVAALSLAAGFIAAQTSEKPLTVEAIFAHGPLIGHPPDELTWSPDRKHLTYLEGGQLMEVDSATGRTHVLVSAAKMSPLDENNVSERDRDHRSRYNMAGYFWSPDSTHLLFDADGRLWLYDLHNGTGVQIGFTGLAAGDDPKFSPDGCCVSFIRDHGLAAIRLHDAGTPMISLAPSPAPAANNGQVLLNGQVDWVYEEELDVRSNYFWSPDSKNLAYLQMDETQVPRYPLADWIPNHASVDWQHYPQPGDANPVVHVGVVSVKGGKTTWVKLPIREGDDYIPRFGWVDHKTLWIEVLSRDHKHRVLYFADAEYGDARQVLEIDDRKFLDEDYDISVDDGAIVLASWSDGHNQLYLYSYDKEKPLGAEAKLEKQLTKGAFEVGDVYRVDTSHKAVDYASNEGNPLEQGIWRVGFNGDRAALSTDAGFHHASFSPDGSTFTDKFSTRMQPPVMRLCHETAPGAAASCRVFWETHALDSYHLRAPEQMEVKARDGTSLYATLLLPAGMTDPATVPLIVNPYGGPGEQTVANEWKDGLLFDELLTQHGFAVLHADNRGMGKRGRAFAQASYREFGPVQLADQMTVIDAALAKYPQLDPKRLGWWGWSWGGTFTLYAMTHSDRFRTGVAVAPVTDWRNYDSIYTERYLGLPADDADGYRDFSVVNSAANLKGRLLLAHGTGDDNVHMENTVQFVQKLIEAGIPYDLQIYPRKTHSIAGPDVRTHLYHRILAQFEEYLNPKESLDQKPEAPAGNGQ</sequence>
<dbReference type="GO" id="GO:0008239">
    <property type="term" value="F:dipeptidyl-peptidase activity"/>
    <property type="evidence" value="ECO:0007669"/>
    <property type="project" value="UniProtKB-EC"/>
</dbReference>
<dbReference type="PANTHER" id="PTHR11731">
    <property type="entry name" value="PROTEASE FAMILY S9B,C DIPEPTIDYL-PEPTIDASE IV-RELATED"/>
    <property type="match status" value="1"/>
</dbReference>
<dbReference type="GO" id="GO:0006508">
    <property type="term" value="P:proteolysis"/>
    <property type="evidence" value="ECO:0007669"/>
    <property type="project" value="InterPro"/>
</dbReference>
<dbReference type="InterPro" id="IPR029058">
    <property type="entry name" value="AB_hydrolase_fold"/>
</dbReference>
<protein>
    <submittedName>
        <fullName evidence="4">Dipeptidyl peptidase IV</fullName>
        <ecNumber evidence="4">3.4.14.5</ecNumber>
    </submittedName>
</protein>
<dbReference type="GO" id="GO:0008236">
    <property type="term" value="F:serine-type peptidase activity"/>
    <property type="evidence" value="ECO:0007669"/>
    <property type="project" value="InterPro"/>
</dbReference>
<name>A0A2N9M0D7_9BACT</name>